<dbReference type="EMBL" id="AKJY01000014">
    <property type="protein sequence ID" value="EJL74347.1"/>
    <property type="molecule type" value="Genomic_DNA"/>
</dbReference>
<keyword evidence="2" id="KW-1185">Reference proteome</keyword>
<accession>J2T8D2</accession>
<evidence type="ECO:0000313" key="2">
    <source>
        <dbReference type="Proteomes" id="UP000007509"/>
    </source>
</evidence>
<name>J2T8D2_9FLAO</name>
<dbReference type="AlphaFoldDB" id="J2T8D2"/>
<proteinExistence type="predicted"/>
<organism evidence="1 2">
    <name type="scientific">Chryseobacterium populi</name>
    <dbReference type="NCBI Taxonomy" id="1144316"/>
    <lineage>
        <taxon>Bacteria</taxon>
        <taxon>Pseudomonadati</taxon>
        <taxon>Bacteroidota</taxon>
        <taxon>Flavobacteriia</taxon>
        <taxon>Flavobacteriales</taxon>
        <taxon>Weeksellaceae</taxon>
        <taxon>Chryseobacterium group</taxon>
        <taxon>Chryseobacterium</taxon>
    </lineage>
</organism>
<reference evidence="1 2" key="1">
    <citation type="journal article" date="2012" name="J. Bacteriol.">
        <title>Twenty-one genome sequences from Pseudomonas species and 19 genome sequences from diverse bacteria isolated from the rhizosphere and endosphere of Populus deltoides.</title>
        <authorList>
            <person name="Brown S.D."/>
            <person name="Utturkar S.M."/>
            <person name="Klingeman D.M."/>
            <person name="Johnson C.M."/>
            <person name="Martin S.L."/>
            <person name="Land M.L."/>
            <person name="Lu T.Y."/>
            <person name="Schadt C.W."/>
            <person name="Doktycz M.J."/>
            <person name="Pelletier D.A."/>
        </authorList>
    </citation>
    <scope>NUCLEOTIDE SEQUENCE [LARGE SCALE GENOMIC DNA]</scope>
    <source>
        <strain evidence="1 2">CF314</strain>
    </source>
</reference>
<evidence type="ECO:0000313" key="1">
    <source>
        <dbReference type="EMBL" id="EJL74347.1"/>
    </source>
</evidence>
<sequence>MKIVQLNFLALFILIGLTNCKKDKPDCGCNSPTVKTFTNSGGLLNFDSTQHRYVIYTPYPGGVQKNYICDSTVGKLYTIYTGGVLSVPVKFSGEQAKFCTVDTVGYIDFPTYIRLSSISQ</sequence>
<gene>
    <name evidence="1" type="ORF">PMI13_01086</name>
</gene>
<dbReference type="Proteomes" id="UP000007509">
    <property type="component" value="Unassembled WGS sequence"/>
</dbReference>
<comment type="caution">
    <text evidence="1">The sequence shown here is derived from an EMBL/GenBank/DDBJ whole genome shotgun (WGS) entry which is preliminary data.</text>
</comment>
<protein>
    <submittedName>
        <fullName evidence="1">Uncharacterized protein</fullName>
    </submittedName>
</protein>